<evidence type="ECO:0000313" key="3">
    <source>
        <dbReference type="EMBL" id="PPE73313.1"/>
    </source>
</evidence>
<evidence type="ECO:0000313" key="4">
    <source>
        <dbReference type="Proteomes" id="UP000238220"/>
    </source>
</evidence>
<feature type="domain" description="FAD-binding FR-type" evidence="2">
    <location>
        <begin position="33"/>
        <end position="134"/>
    </location>
</feature>
<evidence type="ECO:0000259" key="1">
    <source>
        <dbReference type="PROSITE" id="PS51085"/>
    </source>
</evidence>
<dbReference type="PROSITE" id="PS51085">
    <property type="entry name" value="2FE2S_FER_2"/>
    <property type="match status" value="1"/>
</dbReference>
<dbReference type="InterPro" id="IPR001433">
    <property type="entry name" value="OxRdtase_FAD/NAD-bd"/>
</dbReference>
<dbReference type="PRINTS" id="PR00410">
    <property type="entry name" value="PHEHYDRXLASE"/>
</dbReference>
<dbReference type="SUPFAM" id="SSF54292">
    <property type="entry name" value="2Fe-2S ferredoxin-like"/>
    <property type="match status" value="1"/>
</dbReference>
<dbReference type="InterPro" id="IPR012675">
    <property type="entry name" value="Beta-grasp_dom_sf"/>
</dbReference>
<dbReference type="SUPFAM" id="SSF63380">
    <property type="entry name" value="Riboflavin synthase domain-like"/>
    <property type="match status" value="1"/>
</dbReference>
<dbReference type="GO" id="GO:0016491">
    <property type="term" value="F:oxidoreductase activity"/>
    <property type="evidence" value="ECO:0007669"/>
    <property type="project" value="InterPro"/>
</dbReference>
<reference evidence="3 4" key="1">
    <citation type="submission" date="2018-02" db="EMBL/GenBank/DDBJ databases">
        <title>Genome sequencing of Solimonas sp. HR-BB.</title>
        <authorList>
            <person name="Lee Y."/>
            <person name="Jeon C.O."/>
        </authorList>
    </citation>
    <scope>NUCLEOTIDE SEQUENCE [LARGE SCALE GENOMIC DNA]</scope>
    <source>
        <strain evidence="3 4">HR-BB</strain>
    </source>
</reference>
<dbReference type="InterPro" id="IPR008333">
    <property type="entry name" value="Cbr1-like_FAD-bd_dom"/>
</dbReference>
<dbReference type="InterPro" id="IPR039261">
    <property type="entry name" value="FNR_nucleotide-bd"/>
</dbReference>
<dbReference type="PANTHER" id="PTHR47354:SF3">
    <property type="entry name" value="OXIDOREDUCTASE-RELATED"/>
    <property type="match status" value="1"/>
</dbReference>
<dbReference type="EMBL" id="PSNW01000007">
    <property type="protein sequence ID" value="PPE73313.1"/>
    <property type="molecule type" value="Genomic_DNA"/>
</dbReference>
<dbReference type="CDD" id="cd06216">
    <property type="entry name" value="FNR_iron_sulfur_binding_2"/>
    <property type="match status" value="1"/>
</dbReference>
<sequence>MSLSPAPHRLLRAAVTAPVFDFWSRQFGSIQAWDRCLARVVGRREEARGAVTLTLQPNRRFRGFAPGQHVNLTAEVDGVRLTRSYSFTQPPRADGRLRITVKQVQGGRLSTALCALRPGAVVELGEPYGGMTLPQGPGRYLFLAAGSGITPLMSLSLALEQNPQAEATLVYWAQHRDELCFAEELRTLAARQPRLRLHFALTREPLRLAGEFGRRLDAALLDEVAPELAAVQVFACGPRGFVEQARALAQGRAQRFHGEAFTPPEAAGGGAPVRVQLRRSGQTLEVPAGTPLLPALEAQGLRPDSGCRMGLCNTCACRLVEGVGQNLDSGETIAEPGSELRICISAARSDLTLDL</sequence>
<dbReference type="Gene3D" id="2.40.30.10">
    <property type="entry name" value="Translation factors"/>
    <property type="match status" value="1"/>
</dbReference>
<evidence type="ECO:0000259" key="2">
    <source>
        <dbReference type="PROSITE" id="PS51384"/>
    </source>
</evidence>
<dbReference type="Pfam" id="PF00970">
    <property type="entry name" value="FAD_binding_6"/>
    <property type="match status" value="1"/>
</dbReference>
<dbReference type="Gene3D" id="3.40.50.80">
    <property type="entry name" value="Nucleotide-binding domain of ferredoxin-NADP reductase (FNR) module"/>
    <property type="match status" value="1"/>
</dbReference>
<dbReference type="AlphaFoldDB" id="A0A2S5TE98"/>
<proteinExistence type="predicted"/>
<name>A0A2S5TE98_9GAMM</name>
<dbReference type="Pfam" id="PF00175">
    <property type="entry name" value="NAD_binding_1"/>
    <property type="match status" value="1"/>
</dbReference>
<dbReference type="InterPro" id="IPR017927">
    <property type="entry name" value="FAD-bd_FR_type"/>
</dbReference>
<dbReference type="InterPro" id="IPR050415">
    <property type="entry name" value="MRET"/>
</dbReference>
<gene>
    <name evidence="3" type="ORF">C3942_13660</name>
</gene>
<organism evidence="3 4">
    <name type="scientific">Solimonas fluminis</name>
    <dbReference type="NCBI Taxonomy" id="2086571"/>
    <lineage>
        <taxon>Bacteria</taxon>
        <taxon>Pseudomonadati</taxon>
        <taxon>Pseudomonadota</taxon>
        <taxon>Gammaproteobacteria</taxon>
        <taxon>Nevskiales</taxon>
        <taxon>Nevskiaceae</taxon>
        <taxon>Solimonas</taxon>
    </lineage>
</organism>
<evidence type="ECO:0008006" key="5">
    <source>
        <dbReference type="Google" id="ProtNLM"/>
    </source>
</evidence>
<feature type="domain" description="2Fe-2S ferredoxin-type" evidence="1">
    <location>
        <begin position="271"/>
        <end position="355"/>
    </location>
</feature>
<dbReference type="OrthoDB" id="9796486at2"/>
<accession>A0A2S5TE98</accession>
<dbReference type="Gene3D" id="3.10.20.30">
    <property type="match status" value="1"/>
</dbReference>
<comment type="caution">
    <text evidence="3">The sequence shown here is derived from an EMBL/GenBank/DDBJ whole genome shotgun (WGS) entry which is preliminary data.</text>
</comment>
<dbReference type="InterPro" id="IPR036010">
    <property type="entry name" value="2Fe-2S_ferredoxin-like_sf"/>
</dbReference>
<dbReference type="PANTHER" id="PTHR47354">
    <property type="entry name" value="NADH OXIDOREDUCTASE HCR"/>
    <property type="match status" value="1"/>
</dbReference>
<dbReference type="InterPro" id="IPR001041">
    <property type="entry name" value="2Fe-2S_ferredoxin-type"/>
</dbReference>
<keyword evidence="4" id="KW-1185">Reference proteome</keyword>
<dbReference type="RefSeq" id="WP_104230909.1">
    <property type="nucleotide sequence ID" value="NZ_PSNW01000007.1"/>
</dbReference>
<dbReference type="InterPro" id="IPR017938">
    <property type="entry name" value="Riboflavin_synthase-like_b-brl"/>
</dbReference>
<dbReference type="PROSITE" id="PS51384">
    <property type="entry name" value="FAD_FR"/>
    <property type="match status" value="1"/>
</dbReference>
<dbReference type="SUPFAM" id="SSF52343">
    <property type="entry name" value="Ferredoxin reductase-like, C-terminal NADP-linked domain"/>
    <property type="match status" value="1"/>
</dbReference>
<dbReference type="Pfam" id="PF00111">
    <property type="entry name" value="Fer2"/>
    <property type="match status" value="1"/>
</dbReference>
<dbReference type="Proteomes" id="UP000238220">
    <property type="component" value="Unassembled WGS sequence"/>
</dbReference>
<dbReference type="GO" id="GO:0051536">
    <property type="term" value="F:iron-sulfur cluster binding"/>
    <property type="evidence" value="ECO:0007669"/>
    <property type="project" value="InterPro"/>
</dbReference>
<protein>
    <recommendedName>
        <fullName evidence="5">Ferredoxin reductase</fullName>
    </recommendedName>
</protein>
<dbReference type="CDD" id="cd00207">
    <property type="entry name" value="fer2"/>
    <property type="match status" value="1"/>
</dbReference>